<dbReference type="EMBL" id="JAWXYG010000004">
    <property type="protein sequence ID" value="KAK4275311.1"/>
    <property type="molecule type" value="Genomic_DNA"/>
</dbReference>
<comment type="caution">
    <text evidence="1">The sequence shown here is derived from an EMBL/GenBank/DDBJ whole genome shotgun (WGS) entry which is preliminary data.</text>
</comment>
<gene>
    <name evidence="1" type="ORF">QN277_018417</name>
</gene>
<keyword evidence="2" id="KW-1185">Reference proteome</keyword>
<evidence type="ECO:0000313" key="2">
    <source>
        <dbReference type="Proteomes" id="UP001293593"/>
    </source>
</evidence>
<accession>A0AAE1JUG2</accession>
<proteinExistence type="predicted"/>
<organism evidence="1 2">
    <name type="scientific">Acacia crassicarpa</name>
    <name type="common">northern wattle</name>
    <dbReference type="NCBI Taxonomy" id="499986"/>
    <lineage>
        <taxon>Eukaryota</taxon>
        <taxon>Viridiplantae</taxon>
        <taxon>Streptophyta</taxon>
        <taxon>Embryophyta</taxon>
        <taxon>Tracheophyta</taxon>
        <taxon>Spermatophyta</taxon>
        <taxon>Magnoliopsida</taxon>
        <taxon>eudicotyledons</taxon>
        <taxon>Gunneridae</taxon>
        <taxon>Pentapetalae</taxon>
        <taxon>rosids</taxon>
        <taxon>fabids</taxon>
        <taxon>Fabales</taxon>
        <taxon>Fabaceae</taxon>
        <taxon>Caesalpinioideae</taxon>
        <taxon>mimosoid clade</taxon>
        <taxon>Acacieae</taxon>
        <taxon>Acacia</taxon>
    </lineage>
</organism>
<dbReference type="AlphaFoldDB" id="A0AAE1JUG2"/>
<evidence type="ECO:0000313" key="1">
    <source>
        <dbReference type="EMBL" id="KAK4275311.1"/>
    </source>
</evidence>
<dbReference type="Proteomes" id="UP001293593">
    <property type="component" value="Unassembled WGS sequence"/>
</dbReference>
<protein>
    <submittedName>
        <fullName evidence="1">Uncharacterized protein</fullName>
    </submittedName>
</protein>
<reference evidence="1" key="1">
    <citation type="submission" date="2023-10" db="EMBL/GenBank/DDBJ databases">
        <title>Chromosome-level genome of the transformable northern wattle, Acacia crassicarpa.</title>
        <authorList>
            <person name="Massaro I."/>
            <person name="Sinha N.R."/>
            <person name="Poethig S."/>
            <person name="Leichty A.R."/>
        </authorList>
    </citation>
    <scope>NUCLEOTIDE SEQUENCE</scope>
    <source>
        <strain evidence="1">Acra3RX</strain>
        <tissue evidence="1">Leaf</tissue>
    </source>
</reference>
<name>A0AAE1JUG2_9FABA</name>
<sequence>MMGEAGGHYCSKKTDDLCGDVCGQVEYTSSSETTIYSVMTLPNTQATQAKTRSRKRKSQQRRMVCCLPPNKCVWKGLEAQ</sequence>